<evidence type="ECO:0000313" key="1">
    <source>
        <dbReference type="EMBL" id="GAA3753973.1"/>
    </source>
</evidence>
<proteinExistence type="predicted"/>
<name>A0ABP7G1V5_9ACTN</name>
<reference evidence="2" key="1">
    <citation type="journal article" date="2019" name="Int. J. Syst. Evol. Microbiol.">
        <title>The Global Catalogue of Microorganisms (GCM) 10K type strain sequencing project: providing services to taxonomists for standard genome sequencing and annotation.</title>
        <authorList>
            <consortium name="The Broad Institute Genomics Platform"/>
            <consortium name="The Broad Institute Genome Sequencing Center for Infectious Disease"/>
            <person name="Wu L."/>
            <person name="Ma J."/>
        </authorList>
    </citation>
    <scope>NUCLEOTIDE SEQUENCE [LARGE SCALE GENOMIC DNA]</scope>
    <source>
        <strain evidence="2">JCM 17137</strain>
    </source>
</reference>
<gene>
    <name evidence="1" type="ORF">GCM10022402_35810</name>
</gene>
<keyword evidence="2" id="KW-1185">Reference proteome</keyword>
<dbReference type="EMBL" id="BAABDD010000019">
    <property type="protein sequence ID" value="GAA3753973.1"/>
    <property type="molecule type" value="Genomic_DNA"/>
</dbReference>
<accession>A0ABP7G1V5</accession>
<dbReference type="RefSeq" id="WP_344973387.1">
    <property type="nucleotide sequence ID" value="NZ_BAABDD010000019.1"/>
</dbReference>
<protein>
    <recommendedName>
        <fullName evidence="3">Pterin-4-alpha-carbinolamine dehydratase</fullName>
    </recommendedName>
</protein>
<dbReference type="Proteomes" id="UP001500908">
    <property type="component" value="Unassembled WGS sequence"/>
</dbReference>
<evidence type="ECO:0000313" key="2">
    <source>
        <dbReference type="Proteomes" id="UP001500908"/>
    </source>
</evidence>
<comment type="caution">
    <text evidence="1">The sequence shown here is derived from an EMBL/GenBank/DDBJ whole genome shotgun (WGS) entry which is preliminary data.</text>
</comment>
<evidence type="ECO:0008006" key="3">
    <source>
        <dbReference type="Google" id="ProtNLM"/>
    </source>
</evidence>
<organism evidence="1 2">
    <name type="scientific">Salinactinospora qingdaonensis</name>
    <dbReference type="NCBI Taxonomy" id="702744"/>
    <lineage>
        <taxon>Bacteria</taxon>
        <taxon>Bacillati</taxon>
        <taxon>Actinomycetota</taxon>
        <taxon>Actinomycetes</taxon>
        <taxon>Streptosporangiales</taxon>
        <taxon>Nocardiopsidaceae</taxon>
        <taxon>Salinactinospora</taxon>
    </lineage>
</organism>
<sequence length="96" mass="10151">MRRLSDNEISVALASLVHWEYDHGGLARAAPREYGDVEATAARVAGADRDHVSTSTTSAGRVLRVASPREGGVTVVDVDLAVRIEQELTGGPALAR</sequence>